<feature type="compositionally biased region" description="Low complexity" evidence="6">
    <location>
        <begin position="8"/>
        <end position="20"/>
    </location>
</feature>
<evidence type="ECO:0008006" key="10">
    <source>
        <dbReference type="Google" id="ProtNLM"/>
    </source>
</evidence>
<evidence type="ECO:0000256" key="7">
    <source>
        <dbReference type="SAM" id="Phobius"/>
    </source>
</evidence>
<dbReference type="SUPFAM" id="SSF103473">
    <property type="entry name" value="MFS general substrate transporter"/>
    <property type="match status" value="1"/>
</dbReference>
<feature type="coiled-coil region" evidence="5">
    <location>
        <begin position="510"/>
        <end position="537"/>
    </location>
</feature>
<evidence type="ECO:0000256" key="5">
    <source>
        <dbReference type="SAM" id="Coils"/>
    </source>
</evidence>
<accession>A0ABQ6MSD3</accession>
<dbReference type="PANTHER" id="PTHR23510">
    <property type="entry name" value="INNER MEMBRANE TRANSPORT PROTEIN YAJR"/>
    <property type="match status" value="1"/>
</dbReference>
<feature type="transmembrane region" description="Helical" evidence="7">
    <location>
        <begin position="413"/>
        <end position="435"/>
    </location>
</feature>
<dbReference type="InterPro" id="IPR051068">
    <property type="entry name" value="MFS_Domain-Containing_Protein"/>
</dbReference>
<feature type="transmembrane region" description="Helical" evidence="7">
    <location>
        <begin position="549"/>
        <end position="567"/>
    </location>
</feature>
<feature type="region of interest" description="Disordered" evidence="6">
    <location>
        <begin position="1"/>
        <end position="20"/>
    </location>
</feature>
<dbReference type="InterPro" id="IPR036259">
    <property type="entry name" value="MFS_trans_sf"/>
</dbReference>
<dbReference type="Proteomes" id="UP001165060">
    <property type="component" value="Unassembled WGS sequence"/>
</dbReference>
<evidence type="ECO:0000256" key="6">
    <source>
        <dbReference type="SAM" id="MobiDB-lite"/>
    </source>
</evidence>
<evidence type="ECO:0000256" key="4">
    <source>
        <dbReference type="ARBA" id="ARBA00023136"/>
    </source>
</evidence>
<feature type="transmembrane region" description="Helical" evidence="7">
    <location>
        <begin position="324"/>
        <end position="344"/>
    </location>
</feature>
<keyword evidence="2 7" id="KW-0812">Transmembrane</keyword>
<sequence length="699" mass="73952">MVAFGSQLLSSLSPSLPPSSYLPYASLKRLLSRLSSRRSAATAAFERRGSSSPRPPSYGALSPTPPLPPPSLPRTASSLELSAPPPPLSRSHSSAASLSPLDAGGVDPLSLRRMDEAELSRALDAAFLPVAAELQKQLSEPGDADAALAFLGLNLLATRKILKKIDKYLASYSSPPPPKFSPRYISSRLRLRHSSSPSRSGLKSLLSYRSLFPSSLAPSSLTSLDLWVADNVPLSCRASLSVPVQPFEYLSTGGGAEMGMEPSLVELSSSTPLPDRAAAGEAEPPFLTASLALNLFSTFLYMANYYVVTPTSNEYMLRLGGHEALAGILVGAMPWAAMFSAVLYSVWTNTSFKRPLVFSAGMLVAGNLLYASAFRFHSITMVVCGRFLTGLGGPRGINRRFVADTTTASQRTAVSAAFVACSGLGMAVGPCLAVLLQPASASFSIPFYGIVVVNGLTAPGWVMFLLWAVYGVVCAVKFEEPVRNEWCSPDPHQNAIEESPDIESVPLIVKSKLAKQKAALAKQKAALAKQKAALAKQTNSEGFFSSLKYITLPVSLTLGLLFVNKLVGEQIMSSAPTITKYRFGWGVGQVGLLSAGVGALVVPLTVAVGVVSKYYEDSESVIMSLLSKIVHPKLAAGTFNSGLLATELGTFGRAIGDTAISAAGFISLDEMLNLLNMPNLALLICSVAVVVSKYELLVT</sequence>
<feature type="compositionally biased region" description="Pro residues" evidence="6">
    <location>
        <begin position="63"/>
        <end position="72"/>
    </location>
</feature>
<evidence type="ECO:0000313" key="9">
    <source>
        <dbReference type="Proteomes" id="UP001165060"/>
    </source>
</evidence>
<feature type="compositionally biased region" description="Low complexity" evidence="6">
    <location>
        <begin position="73"/>
        <end position="82"/>
    </location>
</feature>
<evidence type="ECO:0000256" key="2">
    <source>
        <dbReference type="ARBA" id="ARBA00022692"/>
    </source>
</evidence>
<dbReference type="PANTHER" id="PTHR23510:SF64">
    <property type="entry name" value="INNER MEMBRANE TRANSPORT PROTEIN YAJR"/>
    <property type="match status" value="1"/>
</dbReference>
<dbReference type="EMBL" id="BRYB01000496">
    <property type="protein sequence ID" value="GMI31192.1"/>
    <property type="molecule type" value="Genomic_DNA"/>
</dbReference>
<dbReference type="Gene3D" id="1.20.1250.20">
    <property type="entry name" value="MFS general substrate transporter like domains"/>
    <property type="match status" value="1"/>
</dbReference>
<keyword evidence="5" id="KW-0175">Coiled coil</keyword>
<dbReference type="InterPro" id="IPR011701">
    <property type="entry name" value="MFS"/>
</dbReference>
<comment type="subcellular location">
    <subcellularLocation>
        <location evidence="1">Membrane</location>
        <topology evidence="1">Multi-pass membrane protein</topology>
    </subcellularLocation>
</comment>
<organism evidence="8 9">
    <name type="scientific">Tetraparma gracilis</name>
    <dbReference type="NCBI Taxonomy" id="2962635"/>
    <lineage>
        <taxon>Eukaryota</taxon>
        <taxon>Sar</taxon>
        <taxon>Stramenopiles</taxon>
        <taxon>Ochrophyta</taxon>
        <taxon>Bolidophyceae</taxon>
        <taxon>Parmales</taxon>
        <taxon>Triparmaceae</taxon>
        <taxon>Tetraparma</taxon>
    </lineage>
</organism>
<gene>
    <name evidence="8" type="ORF">TeGR_g5353</name>
</gene>
<feature type="compositionally biased region" description="Low complexity" evidence="6">
    <location>
        <begin position="89"/>
        <end position="102"/>
    </location>
</feature>
<proteinExistence type="predicted"/>
<reference evidence="8 9" key="1">
    <citation type="journal article" date="2023" name="Commun. Biol.">
        <title>Genome analysis of Parmales, the sister group of diatoms, reveals the evolutionary specialization of diatoms from phago-mixotrophs to photoautotrophs.</title>
        <authorList>
            <person name="Ban H."/>
            <person name="Sato S."/>
            <person name="Yoshikawa S."/>
            <person name="Yamada K."/>
            <person name="Nakamura Y."/>
            <person name="Ichinomiya M."/>
            <person name="Sato N."/>
            <person name="Blanc-Mathieu R."/>
            <person name="Endo H."/>
            <person name="Kuwata A."/>
            <person name="Ogata H."/>
        </authorList>
    </citation>
    <scope>NUCLEOTIDE SEQUENCE [LARGE SCALE GENOMIC DNA]</scope>
</reference>
<keyword evidence="9" id="KW-1185">Reference proteome</keyword>
<evidence type="ECO:0000256" key="1">
    <source>
        <dbReference type="ARBA" id="ARBA00004141"/>
    </source>
</evidence>
<feature type="transmembrane region" description="Helical" evidence="7">
    <location>
        <begin position="286"/>
        <end position="304"/>
    </location>
</feature>
<name>A0ABQ6MSD3_9STRA</name>
<evidence type="ECO:0000313" key="8">
    <source>
        <dbReference type="EMBL" id="GMI31192.1"/>
    </source>
</evidence>
<keyword evidence="4 7" id="KW-0472">Membrane</keyword>
<comment type="caution">
    <text evidence="8">The sequence shown here is derived from an EMBL/GenBank/DDBJ whole genome shotgun (WGS) entry which is preliminary data.</text>
</comment>
<feature type="transmembrane region" description="Helical" evidence="7">
    <location>
        <begin position="447"/>
        <end position="470"/>
    </location>
</feature>
<feature type="transmembrane region" description="Helical" evidence="7">
    <location>
        <begin position="587"/>
        <end position="611"/>
    </location>
</feature>
<feature type="region of interest" description="Disordered" evidence="6">
    <location>
        <begin position="41"/>
        <end position="102"/>
    </location>
</feature>
<feature type="transmembrane region" description="Helical" evidence="7">
    <location>
        <begin position="356"/>
        <end position="373"/>
    </location>
</feature>
<evidence type="ECO:0000256" key="3">
    <source>
        <dbReference type="ARBA" id="ARBA00022989"/>
    </source>
</evidence>
<dbReference type="Pfam" id="PF07690">
    <property type="entry name" value="MFS_1"/>
    <property type="match status" value="1"/>
</dbReference>
<protein>
    <recommendedName>
        <fullName evidence="10">Major facilitator superfamily (MFS) profile domain-containing protein</fullName>
    </recommendedName>
</protein>
<keyword evidence="3 7" id="KW-1133">Transmembrane helix</keyword>